<evidence type="ECO:0000313" key="7">
    <source>
        <dbReference type="EMBL" id="MFD1411007.1"/>
    </source>
</evidence>
<dbReference type="PANTHER" id="PTHR43425">
    <property type="entry name" value="OXYGEN-INSENSITIVE NADPH NITROREDUCTASE"/>
    <property type="match status" value="1"/>
</dbReference>
<keyword evidence="2 5" id="KW-0285">Flavoprotein</keyword>
<feature type="domain" description="Nitroreductase" evidence="6">
    <location>
        <begin position="14"/>
        <end position="164"/>
    </location>
</feature>
<evidence type="ECO:0000256" key="1">
    <source>
        <dbReference type="ARBA" id="ARBA00008366"/>
    </source>
</evidence>
<reference evidence="8" key="1">
    <citation type="journal article" date="2019" name="Int. J. Syst. Evol. Microbiol.">
        <title>The Global Catalogue of Microorganisms (GCM) 10K type strain sequencing project: providing services to taxonomists for standard genome sequencing and annotation.</title>
        <authorList>
            <consortium name="The Broad Institute Genomics Platform"/>
            <consortium name="The Broad Institute Genome Sequencing Center for Infectious Disease"/>
            <person name="Wu L."/>
            <person name="Ma J."/>
        </authorList>
    </citation>
    <scope>NUCLEOTIDE SEQUENCE [LARGE SCALE GENOMIC DNA]</scope>
    <source>
        <strain evidence="8">CCM 8937</strain>
    </source>
</reference>
<dbReference type="InterPro" id="IPR000415">
    <property type="entry name" value="Nitroreductase-like"/>
</dbReference>
<name>A0ABW4BNH7_9LACO</name>
<keyword evidence="5" id="KW-0521">NADP</keyword>
<gene>
    <name evidence="7" type="ORF">ACFQ4R_05215</name>
</gene>
<dbReference type="InterPro" id="IPR029479">
    <property type="entry name" value="Nitroreductase"/>
</dbReference>
<dbReference type="Gene3D" id="3.40.109.10">
    <property type="entry name" value="NADH Oxidase"/>
    <property type="match status" value="1"/>
</dbReference>
<comment type="caution">
    <text evidence="7">The sequence shown here is derived from an EMBL/GenBank/DDBJ whole genome shotgun (WGS) entry which is preliminary data.</text>
</comment>
<keyword evidence="3 5" id="KW-0288">FMN</keyword>
<accession>A0ABW4BNH7</accession>
<dbReference type="SUPFAM" id="SSF55469">
    <property type="entry name" value="FMN-dependent nitroreductase-like"/>
    <property type="match status" value="1"/>
</dbReference>
<dbReference type="EMBL" id="JBHTOH010000032">
    <property type="protein sequence ID" value="MFD1411007.1"/>
    <property type="molecule type" value="Genomic_DNA"/>
</dbReference>
<evidence type="ECO:0000259" key="6">
    <source>
        <dbReference type="Pfam" id="PF00881"/>
    </source>
</evidence>
<organism evidence="7 8">
    <name type="scientific">Lapidilactobacillus gannanensis</name>
    <dbReference type="NCBI Taxonomy" id="2486002"/>
    <lineage>
        <taxon>Bacteria</taxon>
        <taxon>Bacillati</taxon>
        <taxon>Bacillota</taxon>
        <taxon>Bacilli</taxon>
        <taxon>Lactobacillales</taxon>
        <taxon>Lactobacillaceae</taxon>
        <taxon>Lapidilactobacillus</taxon>
    </lineage>
</organism>
<keyword evidence="8" id="KW-1185">Reference proteome</keyword>
<evidence type="ECO:0000256" key="5">
    <source>
        <dbReference type="PIRNR" id="PIRNR005426"/>
    </source>
</evidence>
<dbReference type="PANTHER" id="PTHR43425:SF3">
    <property type="entry name" value="NADPH-DEPENDENT OXIDOREDUCTASE"/>
    <property type="match status" value="1"/>
</dbReference>
<dbReference type="Pfam" id="PF00881">
    <property type="entry name" value="Nitroreductase"/>
    <property type="match status" value="1"/>
</dbReference>
<dbReference type="CDD" id="cd02146">
    <property type="entry name" value="NfsA-like"/>
    <property type="match status" value="1"/>
</dbReference>
<evidence type="ECO:0000313" key="8">
    <source>
        <dbReference type="Proteomes" id="UP001597191"/>
    </source>
</evidence>
<dbReference type="RefSeq" id="WP_125648376.1">
    <property type="nucleotide sequence ID" value="NZ_JBHTOH010000032.1"/>
</dbReference>
<proteinExistence type="inferred from homology"/>
<keyword evidence="4 5" id="KW-0560">Oxidoreductase</keyword>
<dbReference type="InterPro" id="IPR016446">
    <property type="entry name" value="Flavin_OxRdtase_Frp"/>
</dbReference>
<protein>
    <submittedName>
        <fullName evidence="7">NADPH-dependent oxidoreductase</fullName>
    </submittedName>
</protein>
<sequence length="250" mass="27932">MLKTDPTLDTQLHHRTVRQFTDQPIADATINELVMVAQHTATSHFLQSFSVLSITDAKIRQQIAEISRQKYVNGHGHLFIFIIDLNRAATITGRNQQNSFLGSTDKFFQAASDTALAVQNVVNAAESLGLGTVILGSILNDPLRLINLLKLPPLTFPMLGLIVGQPDQETQPKPRLQQELVHFENTYHLPANTTELVAEYDATIKDYYGHRSRNNRVETFTSLLTKAANDLPAHRIDLDSALQQQGFFCD</sequence>
<dbReference type="PIRSF" id="PIRSF005426">
    <property type="entry name" value="Frp"/>
    <property type="match status" value="1"/>
</dbReference>
<comment type="similarity">
    <text evidence="1 5">Belongs to the flavin oxidoreductase frp family.</text>
</comment>
<evidence type="ECO:0000256" key="3">
    <source>
        <dbReference type="ARBA" id="ARBA00022643"/>
    </source>
</evidence>
<dbReference type="Proteomes" id="UP001597191">
    <property type="component" value="Unassembled WGS sequence"/>
</dbReference>
<evidence type="ECO:0000256" key="4">
    <source>
        <dbReference type="ARBA" id="ARBA00023002"/>
    </source>
</evidence>
<evidence type="ECO:0000256" key="2">
    <source>
        <dbReference type="ARBA" id="ARBA00022630"/>
    </source>
</evidence>